<comment type="caution">
    <text evidence="1">The sequence shown here is derived from an EMBL/GenBank/DDBJ whole genome shotgun (WGS) entry which is preliminary data.</text>
</comment>
<dbReference type="AlphaFoldDB" id="A0A9D4DAD3"/>
<reference evidence="1" key="1">
    <citation type="journal article" date="2019" name="bioRxiv">
        <title>The Genome of the Zebra Mussel, Dreissena polymorpha: A Resource for Invasive Species Research.</title>
        <authorList>
            <person name="McCartney M.A."/>
            <person name="Auch B."/>
            <person name="Kono T."/>
            <person name="Mallez S."/>
            <person name="Zhang Y."/>
            <person name="Obille A."/>
            <person name="Becker A."/>
            <person name="Abrahante J.E."/>
            <person name="Garbe J."/>
            <person name="Badalamenti J.P."/>
            <person name="Herman A."/>
            <person name="Mangelson H."/>
            <person name="Liachko I."/>
            <person name="Sullivan S."/>
            <person name="Sone E.D."/>
            <person name="Koren S."/>
            <person name="Silverstein K.A.T."/>
            <person name="Beckman K.B."/>
            <person name="Gohl D.M."/>
        </authorList>
    </citation>
    <scope>NUCLEOTIDE SEQUENCE</scope>
    <source>
        <strain evidence="1">Duluth1</strain>
        <tissue evidence="1">Whole animal</tissue>
    </source>
</reference>
<organism evidence="1 3">
    <name type="scientific">Dreissena polymorpha</name>
    <name type="common">Zebra mussel</name>
    <name type="synonym">Mytilus polymorpha</name>
    <dbReference type="NCBI Taxonomy" id="45954"/>
    <lineage>
        <taxon>Eukaryota</taxon>
        <taxon>Metazoa</taxon>
        <taxon>Spiralia</taxon>
        <taxon>Lophotrochozoa</taxon>
        <taxon>Mollusca</taxon>
        <taxon>Bivalvia</taxon>
        <taxon>Autobranchia</taxon>
        <taxon>Heteroconchia</taxon>
        <taxon>Euheterodonta</taxon>
        <taxon>Imparidentia</taxon>
        <taxon>Neoheterodontei</taxon>
        <taxon>Myida</taxon>
        <taxon>Dreissenoidea</taxon>
        <taxon>Dreissenidae</taxon>
        <taxon>Dreissena</taxon>
    </lineage>
</organism>
<dbReference type="EMBL" id="JAIWYP010000011">
    <property type="protein sequence ID" value="KAH3740770.1"/>
    <property type="molecule type" value="Genomic_DNA"/>
</dbReference>
<dbReference type="Proteomes" id="UP000828390">
    <property type="component" value="Unassembled WGS sequence"/>
</dbReference>
<keyword evidence="3" id="KW-1185">Reference proteome</keyword>
<evidence type="ECO:0000313" key="1">
    <source>
        <dbReference type="EMBL" id="KAH3740736.1"/>
    </source>
</evidence>
<sequence length="82" mass="8879">MLFSLLFFSSFSRAQVHLLTPKGQHRVSICSGPVSAKSDMMTGCVPWCLACYKDCIWGLPLDPICGGWLGMAAGRKLTLTGI</sequence>
<dbReference type="EMBL" id="JAIWYP010000011">
    <property type="protein sequence ID" value="KAH3740736.1"/>
    <property type="molecule type" value="Genomic_DNA"/>
</dbReference>
<gene>
    <name evidence="1" type="ORF">DPMN_047446</name>
    <name evidence="2" type="ORF">DPMN_047481</name>
</gene>
<evidence type="ECO:0000313" key="2">
    <source>
        <dbReference type="EMBL" id="KAH3740770.1"/>
    </source>
</evidence>
<accession>A0A9D4DAD3</accession>
<reference evidence="1" key="2">
    <citation type="submission" date="2020-11" db="EMBL/GenBank/DDBJ databases">
        <authorList>
            <person name="McCartney M.A."/>
            <person name="Auch B."/>
            <person name="Kono T."/>
            <person name="Mallez S."/>
            <person name="Becker A."/>
            <person name="Gohl D.M."/>
            <person name="Silverstein K.A.T."/>
            <person name="Koren S."/>
            <person name="Bechman K.B."/>
            <person name="Herman A."/>
            <person name="Abrahante J.E."/>
            <person name="Garbe J."/>
        </authorList>
    </citation>
    <scope>NUCLEOTIDE SEQUENCE</scope>
    <source>
        <strain evidence="1">Duluth1</strain>
        <tissue evidence="1">Whole animal</tissue>
    </source>
</reference>
<name>A0A9D4DAD3_DREPO</name>
<proteinExistence type="predicted"/>
<evidence type="ECO:0000313" key="3">
    <source>
        <dbReference type="Proteomes" id="UP000828390"/>
    </source>
</evidence>
<protein>
    <submittedName>
        <fullName evidence="1">Uncharacterized protein</fullName>
    </submittedName>
</protein>